<organism evidence="2 3">
    <name type="scientific">Micromonospora rosaria</name>
    <dbReference type="NCBI Taxonomy" id="47874"/>
    <lineage>
        <taxon>Bacteria</taxon>
        <taxon>Bacillati</taxon>
        <taxon>Actinomycetota</taxon>
        <taxon>Actinomycetes</taxon>
        <taxon>Micromonosporales</taxon>
        <taxon>Micromonosporaceae</taxon>
        <taxon>Micromonospora</taxon>
    </lineage>
</organism>
<comment type="caution">
    <text evidence="2">The sequence shown here is derived from an EMBL/GenBank/DDBJ whole genome shotgun (WGS) entry which is preliminary data.</text>
</comment>
<protein>
    <recommendedName>
        <fullName evidence="4">Secreted protein</fullName>
    </recommendedName>
</protein>
<keyword evidence="3" id="KW-1185">Reference proteome</keyword>
<dbReference type="OrthoDB" id="3245799at2"/>
<feature type="compositionally biased region" description="Low complexity" evidence="1">
    <location>
        <begin position="363"/>
        <end position="374"/>
    </location>
</feature>
<evidence type="ECO:0000256" key="1">
    <source>
        <dbReference type="SAM" id="MobiDB-lite"/>
    </source>
</evidence>
<dbReference type="EMBL" id="LRQV01000026">
    <property type="protein sequence ID" value="KXK62125.1"/>
    <property type="molecule type" value="Genomic_DNA"/>
</dbReference>
<evidence type="ECO:0008006" key="4">
    <source>
        <dbReference type="Google" id="ProtNLM"/>
    </source>
</evidence>
<dbReference type="Proteomes" id="UP000070620">
    <property type="component" value="Unassembled WGS sequence"/>
</dbReference>
<gene>
    <name evidence="2" type="ORF">AWW66_10225</name>
</gene>
<proteinExistence type="predicted"/>
<accession>A0A136PUQ8</accession>
<sequence>MFDLVDTGAADLIGPALAGLPEERRREIAAELTTWFKERDRSTWWSQGKGTALAVLVVGCLPTAAQAATILARRSIVLDGSRAAGLVRAAATERGVTWLGDLAHRLAARFNQSSWIEHWRFVATVLRDEGAPPPTDDRSVQLWVSGLQFPDNRHDGRRRRPLLAARLREDPFLPVMLPRLFEVDGLGSQLGFDIVLRSWEDRERHGLLNALTTLAAEGVIDRTVLIDGCLGRLLRGDKTSALRSFVILLDQLQPTTAEVTARTTDYLRLLTDAPAPVATMAQKALRELPDLALESILDASREVLFRPDKTLVKAQLTWLDRLARKPYRERAAEIAEVIAVAAEHPAVELRDRASALAARHGVDPAAAGPGPAVAEPRGDDLPAPTPAAPAPAPITDVDELAEEVAALLGTRSQGVPMDRVLDGLVRLTATDAPRVHAALAPVIERRHWSWGNEHGYDPLCLCGVVVDVFRTAGADQQPRRRSRWESLLAAVRRTDRAPKTPELVATDPRVPAVHRLLRARLAEIGMHLNEPGHGGLLAAPTSTNGQLDPLALLERLTARGDRAAWHWDLTQALLRLPTGPDDAVADKAAALGTPAGDRLAAWLRSGGLPQPVMRATSAPVKEKSRHAYLREYYQKLGERILVEVRPPNGYDDRYGLVTADPTPTLSSMDDVGWEKLWPSLLPGHRGVVAANALPMVASGADVDQRDATAVLPLLAESTGPGGVAVDLAVAYGLGARHAADRVATLDALLALAGAGQFDPVGTGGQVGALVVQDRVKLSRAVEPLRDAALAGAPLTVWRLLAAALPALLASVKPARGLPDLLTLAAETATTTGVRIEVPGLAEVAARGGSSRLVTESRRLHLALTTA</sequence>
<dbReference type="AlphaFoldDB" id="A0A136PUQ8"/>
<feature type="compositionally biased region" description="Pro residues" evidence="1">
    <location>
        <begin position="383"/>
        <end position="392"/>
    </location>
</feature>
<reference evidence="2 3" key="1">
    <citation type="submission" date="2016-01" db="EMBL/GenBank/DDBJ databases">
        <title>Whole genome sequence and analysis of Micromonospora rosaria DSM 803, which can produce antibacterial substance rosamicin.</title>
        <authorList>
            <person name="Yang H."/>
            <person name="He X."/>
            <person name="Zhu D."/>
        </authorList>
    </citation>
    <scope>NUCLEOTIDE SEQUENCE [LARGE SCALE GENOMIC DNA]</scope>
    <source>
        <strain evidence="2 3">DSM 803</strain>
    </source>
</reference>
<name>A0A136PUQ8_9ACTN</name>
<feature type="region of interest" description="Disordered" evidence="1">
    <location>
        <begin position="361"/>
        <end position="392"/>
    </location>
</feature>
<evidence type="ECO:0000313" key="2">
    <source>
        <dbReference type="EMBL" id="KXK62125.1"/>
    </source>
</evidence>
<evidence type="ECO:0000313" key="3">
    <source>
        <dbReference type="Proteomes" id="UP000070620"/>
    </source>
</evidence>